<feature type="transmembrane region" description="Helical" evidence="9">
    <location>
        <begin position="157"/>
        <end position="181"/>
    </location>
</feature>
<evidence type="ECO:0000256" key="6">
    <source>
        <dbReference type="ARBA" id="ARBA00023136"/>
    </source>
</evidence>
<keyword evidence="8" id="KW-0807">Transducer</keyword>
<dbReference type="GO" id="GO:0004930">
    <property type="term" value="F:G protein-coupled receptor activity"/>
    <property type="evidence" value="ECO:0007669"/>
    <property type="project" value="UniProtKB-KW"/>
</dbReference>
<evidence type="ECO:0000256" key="1">
    <source>
        <dbReference type="ARBA" id="ARBA00004651"/>
    </source>
</evidence>
<keyword evidence="3 9" id="KW-0812">Transmembrane</keyword>
<evidence type="ECO:0000256" key="3">
    <source>
        <dbReference type="ARBA" id="ARBA00022692"/>
    </source>
</evidence>
<dbReference type="PRINTS" id="PR01157">
    <property type="entry name" value="P2YPURNOCPTR"/>
</dbReference>
<feature type="transmembrane region" description="Helical" evidence="9">
    <location>
        <begin position="118"/>
        <end position="136"/>
    </location>
</feature>
<reference evidence="11" key="1">
    <citation type="submission" date="2025-08" db="UniProtKB">
        <authorList>
            <consortium name="Ensembl"/>
        </authorList>
    </citation>
    <scope>IDENTIFICATION</scope>
</reference>
<organism evidence="11 12">
    <name type="scientific">Astyanax mexicanus</name>
    <name type="common">Blind cave fish</name>
    <name type="synonym">Astyanax fasciatus mexicanus</name>
    <dbReference type="NCBI Taxonomy" id="7994"/>
    <lineage>
        <taxon>Eukaryota</taxon>
        <taxon>Metazoa</taxon>
        <taxon>Chordata</taxon>
        <taxon>Craniata</taxon>
        <taxon>Vertebrata</taxon>
        <taxon>Euteleostomi</taxon>
        <taxon>Actinopterygii</taxon>
        <taxon>Neopterygii</taxon>
        <taxon>Teleostei</taxon>
        <taxon>Ostariophysi</taxon>
        <taxon>Characiformes</taxon>
        <taxon>Characoidei</taxon>
        <taxon>Acestrorhamphidae</taxon>
        <taxon>Acestrorhamphinae</taxon>
        <taxon>Astyanax</taxon>
    </lineage>
</organism>
<evidence type="ECO:0000256" key="8">
    <source>
        <dbReference type="ARBA" id="ARBA00023224"/>
    </source>
</evidence>
<feature type="transmembrane region" description="Helical" evidence="9">
    <location>
        <begin position="258"/>
        <end position="285"/>
    </location>
</feature>
<dbReference type="Ensembl" id="ENSAMXT00005031814.1">
    <property type="protein sequence ID" value="ENSAMXP00005029002.1"/>
    <property type="gene ID" value="ENSAMXG00005014395.1"/>
</dbReference>
<dbReference type="SUPFAM" id="SSF81321">
    <property type="entry name" value="Family A G protein-coupled receptor-like"/>
    <property type="match status" value="1"/>
</dbReference>
<dbReference type="PANTHER" id="PTHR24231:SF38">
    <property type="entry name" value="G-PROTEIN COUPLED RECEPTORS FAMILY 1 PROFILE DOMAIN-CONTAINING PROTEIN"/>
    <property type="match status" value="1"/>
</dbReference>
<feature type="transmembrane region" description="Helical" evidence="9">
    <location>
        <begin position="42"/>
        <end position="65"/>
    </location>
</feature>
<keyword evidence="7" id="KW-0675">Receptor</keyword>
<evidence type="ECO:0000256" key="7">
    <source>
        <dbReference type="ARBA" id="ARBA00023170"/>
    </source>
</evidence>
<comment type="subcellular location">
    <subcellularLocation>
        <location evidence="1">Cell membrane</location>
        <topology evidence="1">Multi-pass membrane protein</topology>
    </subcellularLocation>
</comment>
<evidence type="ECO:0000313" key="11">
    <source>
        <dbReference type="Ensembl" id="ENSAMXP00005029002.1"/>
    </source>
</evidence>
<accession>A0A8B9K1A3</accession>
<dbReference type="Pfam" id="PF00001">
    <property type="entry name" value="7tm_1"/>
    <property type="match status" value="1"/>
</dbReference>
<evidence type="ECO:0000256" key="9">
    <source>
        <dbReference type="SAM" id="Phobius"/>
    </source>
</evidence>
<feature type="transmembrane region" description="Helical" evidence="9">
    <location>
        <begin position="201"/>
        <end position="225"/>
    </location>
</feature>
<feature type="domain" description="G-protein coupled receptors family 1 profile" evidence="10">
    <location>
        <begin position="57"/>
        <end position="321"/>
    </location>
</feature>
<dbReference type="PRINTS" id="PR00237">
    <property type="entry name" value="GPCRRHODOPSN"/>
</dbReference>
<keyword evidence="6 9" id="KW-0472">Membrane</keyword>
<feature type="transmembrane region" description="Helical" evidence="9">
    <location>
        <begin position="77"/>
        <end position="98"/>
    </location>
</feature>
<dbReference type="AlphaFoldDB" id="A0A8B9K1A3"/>
<evidence type="ECO:0000256" key="5">
    <source>
        <dbReference type="ARBA" id="ARBA00023040"/>
    </source>
</evidence>
<keyword evidence="4 9" id="KW-1133">Transmembrane helix</keyword>
<evidence type="ECO:0000259" key="10">
    <source>
        <dbReference type="PROSITE" id="PS50262"/>
    </source>
</evidence>
<keyword evidence="2" id="KW-1003">Cell membrane</keyword>
<dbReference type="PANTHER" id="PTHR24231">
    <property type="entry name" value="PURINOCEPTOR-RELATED G-PROTEIN COUPLED RECEPTOR"/>
    <property type="match status" value="1"/>
</dbReference>
<evidence type="ECO:0000256" key="4">
    <source>
        <dbReference type="ARBA" id="ARBA00022989"/>
    </source>
</evidence>
<dbReference type="GO" id="GO:0005886">
    <property type="term" value="C:plasma membrane"/>
    <property type="evidence" value="ECO:0007669"/>
    <property type="project" value="UniProtKB-SubCell"/>
</dbReference>
<proteinExistence type="predicted"/>
<sequence length="356" mass="40784">MIPLLINNSYKHEHSEGEFQDYMNQSTPFCSRFRDEPWYCSMLLVLFIISLPVGVLGNIVAILNYTCCRRSWTTGTVFLLNLALCDFTWLLVLPFTFYFTLLHPHTPNIHIFCQFKKIFFNINVNGSIIFLALISFDRYTGTVHPISSLRWWNSRKACLCCFCTWLLLLLGSIPDFFMAFAHRGAGNTTLCIGHLYGPLNYMSAISLVRMLVGFLLPLGVMGALYSRMIRVLTSMSGRLERKSCRGQRGSARRTTKPLLLITAALVVFVVSYMPYHIMILTLVFMQFTGTITDKNVNTLYTACEFFEALCSMSSCLDPLLYILASERFLKSWRRLRSSTRQLFCRASRRVGVQEPA</sequence>
<dbReference type="CDD" id="cd14982">
    <property type="entry name" value="7tmA_purinoceptor-like"/>
    <property type="match status" value="1"/>
</dbReference>
<name>A0A8B9K1A3_ASTMX</name>
<dbReference type="InterPro" id="IPR000276">
    <property type="entry name" value="GPCR_Rhodpsn"/>
</dbReference>
<dbReference type="Proteomes" id="UP000694621">
    <property type="component" value="Unplaced"/>
</dbReference>
<keyword evidence="5" id="KW-0297">G-protein coupled receptor</keyword>
<evidence type="ECO:0000256" key="2">
    <source>
        <dbReference type="ARBA" id="ARBA00022475"/>
    </source>
</evidence>
<evidence type="ECO:0000313" key="12">
    <source>
        <dbReference type="Proteomes" id="UP000694621"/>
    </source>
</evidence>
<protein>
    <recommendedName>
        <fullName evidence="10">G-protein coupled receptors family 1 profile domain-containing protein</fullName>
    </recommendedName>
</protein>
<dbReference type="PROSITE" id="PS50262">
    <property type="entry name" value="G_PROTEIN_RECEP_F1_2"/>
    <property type="match status" value="1"/>
</dbReference>
<dbReference type="Gene3D" id="1.20.1070.10">
    <property type="entry name" value="Rhodopsin 7-helix transmembrane proteins"/>
    <property type="match status" value="1"/>
</dbReference>
<dbReference type="InterPro" id="IPR017452">
    <property type="entry name" value="GPCR_Rhodpsn_7TM"/>
</dbReference>